<accession>A0A0S6VXL8</accession>
<protein>
    <submittedName>
        <fullName evidence="1">Uncharacterized protein</fullName>
    </submittedName>
</protein>
<dbReference type="STRING" id="1499966.U14_00789"/>
<dbReference type="Proteomes" id="UP000030700">
    <property type="component" value="Unassembled WGS sequence"/>
</dbReference>
<evidence type="ECO:0000313" key="1">
    <source>
        <dbReference type="EMBL" id="GAK49566.1"/>
    </source>
</evidence>
<sequence>MLLLAYQSILASRSHDMKQEYAQQQEAASVLSPVKRLSAVVTHISEGFAEYWRVPANDSLVMAEMNLFPKRIML</sequence>
<dbReference type="EMBL" id="DF820455">
    <property type="protein sequence ID" value="GAK49566.1"/>
    <property type="molecule type" value="Genomic_DNA"/>
</dbReference>
<dbReference type="HOGENOM" id="CLU_2680174_0_0_0"/>
<dbReference type="AlphaFoldDB" id="A0A0S6VXL8"/>
<name>A0A0S6VXL8_9BACT</name>
<proteinExistence type="predicted"/>
<gene>
    <name evidence="1" type="ORF">U14_00789</name>
</gene>
<reference evidence="1" key="1">
    <citation type="journal article" date="2015" name="PeerJ">
        <title>First genomic representation of candidate bacterial phylum KSB3 points to enhanced environmental sensing as a trigger of wastewater bulking.</title>
        <authorList>
            <person name="Sekiguchi Y."/>
            <person name="Ohashi A."/>
            <person name="Parks D.H."/>
            <person name="Yamauchi T."/>
            <person name="Tyson G.W."/>
            <person name="Hugenholtz P."/>
        </authorList>
    </citation>
    <scope>NUCLEOTIDE SEQUENCE [LARGE SCALE GENOMIC DNA]</scope>
</reference>
<evidence type="ECO:0000313" key="2">
    <source>
        <dbReference type="Proteomes" id="UP000030700"/>
    </source>
</evidence>
<keyword evidence="2" id="KW-1185">Reference proteome</keyword>
<organism evidence="1">
    <name type="scientific">Candidatus Moduliflexus flocculans</name>
    <dbReference type="NCBI Taxonomy" id="1499966"/>
    <lineage>
        <taxon>Bacteria</taxon>
        <taxon>Candidatus Moduliflexota</taxon>
        <taxon>Candidatus Moduliflexia</taxon>
        <taxon>Candidatus Moduliflexales</taxon>
        <taxon>Candidatus Moduliflexaceae</taxon>
    </lineage>
</organism>